<dbReference type="InterPro" id="IPR026541">
    <property type="entry name" value="MRG_dom"/>
</dbReference>
<evidence type="ECO:0000256" key="4">
    <source>
        <dbReference type="ARBA" id="ARBA00023163"/>
    </source>
</evidence>
<evidence type="ECO:0000259" key="7">
    <source>
        <dbReference type="Pfam" id="PF05712"/>
    </source>
</evidence>
<dbReference type="Proteomes" id="UP001301350">
    <property type="component" value="Unassembled WGS sequence"/>
</dbReference>
<keyword evidence="2" id="KW-0156">Chromatin regulator</keyword>
<proteinExistence type="predicted"/>
<evidence type="ECO:0000256" key="2">
    <source>
        <dbReference type="ARBA" id="ARBA00022853"/>
    </source>
</evidence>
<comment type="caution">
    <text evidence="9">The sequence shown here is derived from an EMBL/GenBank/DDBJ whole genome shotgun (WGS) entry which is preliminary data.</text>
</comment>
<dbReference type="PROSITE" id="PS51640">
    <property type="entry name" value="MRG"/>
    <property type="match status" value="1"/>
</dbReference>
<evidence type="ECO:0000259" key="8">
    <source>
        <dbReference type="Pfam" id="PF22732"/>
    </source>
</evidence>
<dbReference type="AlphaFoldDB" id="A0AAV9IZK1"/>
<keyword evidence="4" id="KW-0804">Transcription</keyword>
<keyword evidence="10" id="KW-1185">Reference proteome</keyword>
<protein>
    <recommendedName>
        <fullName evidence="11">MRG domain-containing protein</fullName>
    </recommendedName>
</protein>
<dbReference type="SUPFAM" id="SSF54160">
    <property type="entry name" value="Chromo domain-like"/>
    <property type="match status" value="1"/>
</dbReference>
<dbReference type="InterPro" id="IPR008676">
    <property type="entry name" value="MRG"/>
</dbReference>
<feature type="compositionally biased region" description="Gly residues" evidence="6">
    <location>
        <begin position="124"/>
        <end position="135"/>
    </location>
</feature>
<reference evidence="9 10" key="1">
    <citation type="submission" date="2022-07" db="EMBL/GenBank/DDBJ databases">
        <title>Genome-wide signatures of adaptation to extreme environments.</title>
        <authorList>
            <person name="Cho C.H."/>
            <person name="Yoon H.S."/>
        </authorList>
    </citation>
    <scope>NUCLEOTIDE SEQUENCE [LARGE SCALE GENOMIC DNA]</scope>
    <source>
        <strain evidence="9 10">DBV 063 E5</strain>
    </source>
</reference>
<dbReference type="InterPro" id="IPR038217">
    <property type="entry name" value="MRG_C_sf"/>
</dbReference>
<name>A0AAV9IZK1_CYACA</name>
<feature type="domain" description="MSL3 chromodomain-like" evidence="8">
    <location>
        <begin position="17"/>
        <end position="82"/>
    </location>
</feature>
<evidence type="ECO:0000256" key="5">
    <source>
        <dbReference type="ARBA" id="ARBA00023242"/>
    </source>
</evidence>
<evidence type="ECO:0000256" key="6">
    <source>
        <dbReference type="SAM" id="MobiDB-lite"/>
    </source>
</evidence>
<dbReference type="InterPro" id="IPR016197">
    <property type="entry name" value="Chromo-like_dom_sf"/>
</dbReference>
<dbReference type="EMBL" id="JANCYW010000014">
    <property type="protein sequence ID" value="KAK4537763.1"/>
    <property type="molecule type" value="Genomic_DNA"/>
</dbReference>
<keyword evidence="3" id="KW-0805">Transcription regulation</keyword>
<dbReference type="GO" id="GO:0006355">
    <property type="term" value="P:regulation of DNA-templated transcription"/>
    <property type="evidence" value="ECO:0007669"/>
    <property type="project" value="InterPro"/>
</dbReference>
<accession>A0AAV9IZK1</accession>
<sequence length="320" mass="35474">METSQETPSSTAPSHAVGATVLVYDGPLLYDARILEVVPVSGGQRRAYRVHFVGWNASWDAVVDESSVLERSAENMALAKRLFRECKERLQEEPVDVDEGDGSNGGGLGARRTPRRTGASGQNGKAGGDSGGGRRGTAAVNWAEGVAAAVPALEAWDPATAFDLPMELKQRVLDDFDTISERQQLLSLPREPNVAQILNSWVQSSARTRSLDRLGREFAQGLQSYFDAALGRVLLYQNERLQYQQEVEQRQRAPSQVYGGEHLLRLLVKLPWFLEHTPMGRDMLQKVSQLFADLCKFLIRHMHLFFSGAMRHPAATETIE</sequence>
<feature type="region of interest" description="Disordered" evidence="6">
    <location>
        <begin position="91"/>
        <end position="137"/>
    </location>
</feature>
<evidence type="ECO:0000313" key="10">
    <source>
        <dbReference type="Proteomes" id="UP001301350"/>
    </source>
</evidence>
<dbReference type="PANTHER" id="PTHR10880:SF15">
    <property type="entry name" value="MSL COMPLEX SUBUNIT 3"/>
    <property type="match status" value="1"/>
</dbReference>
<organism evidence="9 10">
    <name type="scientific">Cyanidium caldarium</name>
    <name type="common">Red alga</name>
    <dbReference type="NCBI Taxonomy" id="2771"/>
    <lineage>
        <taxon>Eukaryota</taxon>
        <taxon>Rhodophyta</taxon>
        <taxon>Bangiophyceae</taxon>
        <taxon>Cyanidiales</taxon>
        <taxon>Cyanidiaceae</taxon>
        <taxon>Cyanidium</taxon>
    </lineage>
</organism>
<dbReference type="PANTHER" id="PTHR10880">
    <property type="entry name" value="MORTALITY FACTOR 4-LIKE PROTEIN"/>
    <property type="match status" value="1"/>
</dbReference>
<dbReference type="GO" id="GO:0005634">
    <property type="term" value="C:nucleus"/>
    <property type="evidence" value="ECO:0007669"/>
    <property type="project" value="UniProtKB-SubCell"/>
</dbReference>
<gene>
    <name evidence="9" type="ORF">CDCA_CDCA14G3788</name>
</gene>
<dbReference type="InterPro" id="IPR053820">
    <property type="entry name" value="MSL3_chromo-like"/>
</dbReference>
<dbReference type="Gene3D" id="2.30.30.140">
    <property type="match status" value="1"/>
</dbReference>
<evidence type="ECO:0000313" key="9">
    <source>
        <dbReference type="EMBL" id="KAK4537763.1"/>
    </source>
</evidence>
<dbReference type="Gene3D" id="1.10.274.30">
    <property type="entry name" value="MRG domain"/>
    <property type="match status" value="1"/>
</dbReference>
<dbReference type="Pfam" id="PF22732">
    <property type="entry name" value="MSL3_chromo-like"/>
    <property type="match status" value="1"/>
</dbReference>
<dbReference type="PIRSF" id="PIRSF038133">
    <property type="entry name" value="HAT_Nua4_EAF3/MRG15"/>
    <property type="match status" value="1"/>
</dbReference>
<evidence type="ECO:0008006" key="11">
    <source>
        <dbReference type="Google" id="ProtNLM"/>
    </source>
</evidence>
<dbReference type="Pfam" id="PF05712">
    <property type="entry name" value="MRG"/>
    <property type="match status" value="1"/>
</dbReference>
<evidence type="ECO:0000256" key="1">
    <source>
        <dbReference type="ARBA" id="ARBA00004123"/>
    </source>
</evidence>
<evidence type="ECO:0000256" key="3">
    <source>
        <dbReference type="ARBA" id="ARBA00023015"/>
    </source>
</evidence>
<feature type="domain" description="MRG" evidence="7">
    <location>
        <begin position="158"/>
        <end position="307"/>
    </location>
</feature>
<dbReference type="GO" id="GO:0000123">
    <property type="term" value="C:histone acetyltransferase complex"/>
    <property type="evidence" value="ECO:0007669"/>
    <property type="project" value="TreeGrafter"/>
</dbReference>
<dbReference type="GO" id="GO:0006325">
    <property type="term" value="P:chromatin organization"/>
    <property type="evidence" value="ECO:0007669"/>
    <property type="project" value="UniProtKB-KW"/>
</dbReference>
<comment type="subcellular location">
    <subcellularLocation>
        <location evidence="1">Nucleus</location>
    </subcellularLocation>
</comment>
<keyword evidence="5" id="KW-0539">Nucleus</keyword>